<dbReference type="OrthoDB" id="2677227at2759"/>
<dbReference type="Proteomes" id="UP000076798">
    <property type="component" value="Unassembled WGS sequence"/>
</dbReference>
<dbReference type="STRING" id="1314776.A0A165WJJ6"/>
<evidence type="ECO:0000313" key="3">
    <source>
        <dbReference type="Proteomes" id="UP000076798"/>
    </source>
</evidence>
<dbReference type="PROSITE" id="PS51388">
    <property type="entry name" value="GED"/>
    <property type="match status" value="1"/>
</dbReference>
<keyword evidence="3" id="KW-1185">Reference proteome</keyword>
<dbReference type="Gene3D" id="1.20.120.1240">
    <property type="entry name" value="Dynamin, middle domain"/>
    <property type="match status" value="1"/>
</dbReference>
<dbReference type="AlphaFoldDB" id="A0A165WJJ6"/>
<organism evidence="2 3">
    <name type="scientific">Sistotremastrum suecicum HHB10207 ss-3</name>
    <dbReference type="NCBI Taxonomy" id="1314776"/>
    <lineage>
        <taxon>Eukaryota</taxon>
        <taxon>Fungi</taxon>
        <taxon>Dikarya</taxon>
        <taxon>Basidiomycota</taxon>
        <taxon>Agaricomycotina</taxon>
        <taxon>Agaricomycetes</taxon>
        <taxon>Sistotremastrales</taxon>
        <taxon>Sistotremastraceae</taxon>
        <taxon>Sistotremastrum</taxon>
    </lineage>
</organism>
<evidence type="ECO:0000313" key="2">
    <source>
        <dbReference type="EMBL" id="KZT31230.1"/>
    </source>
</evidence>
<dbReference type="InterPro" id="IPR020850">
    <property type="entry name" value="GED_dom"/>
</dbReference>
<accession>A0A165WJJ6</accession>
<name>A0A165WJJ6_9AGAM</name>
<gene>
    <name evidence="2" type="ORF">SISSUDRAFT_1067945</name>
</gene>
<evidence type="ECO:0000259" key="1">
    <source>
        <dbReference type="PROSITE" id="PS51388"/>
    </source>
</evidence>
<proteinExistence type="predicted"/>
<feature type="domain" description="GED" evidence="1">
    <location>
        <begin position="264"/>
        <end position="317"/>
    </location>
</feature>
<reference evidence="2 3" key="1">
    <citation type="journal article" date="2016" name="Mol. Biol. Evol.">
        <title>Comparative Genomics of Early-Diverging Mushroom-Forming Fungi Provides Insights into the Origins of Lignocellulose Decay Capabilities.</title>
        <authorList>
            <person name="Nagy L.G."/>
            <person name="Riley R."/>
            <person name="Tritt A."/>
            <person name="Adam C."/>
            <person name="Daum C."/>
            <person name="Floudas D."/>
            <person name="Sun H."/>
            <person name="Yadav J.S."/>
            <person name="Pangilinan J."/>
            <person name="Larsson K.H."/>
            <person name="Matsuura K."/>
            <person name="Barry K."/>
            <person name="Labutti K."/>
            <person name="Kuo R."/>
            <person name="Ohm R.A."/>
            <person name="Bhattacharya S.S."/>
            <person name="Shirouzu T."/>
            <person name="Yoshinaga Y."/>
            <person name="Martin F.M."/>
            <person name="Grigoriev I.V."/>
            <person name="Hibbett D.S."/>
        </authorList>
    </citation>
    <scope>NUCLEOTIDE SEQUENCE [LARGE SCALE GENOMIC DNA]</scope>
    <source>
        <strain evidence="2 3">HHB10207 ss-3</strain>
    </source>
</reference>
<dbReference type="EMBL" id="KV428719">
    <property type="protein sequence ID" value="KZT31230.1"/>
    <property type="molecule type" value="Genomic_DNA"/>
</dbReference>
<protein>
    <recommendedName>
        <fullName evidence="1">GED domain-containing protein</fullName>
    </recommendedName>
</protein>
<sequence>MSKFSTEVVAQVNSTLAAKDIYTQFKSGIMSTAPDFRPYLSSDPQIGINVFPIAQSAPSVNGPDNVQILYLDHLKDLRQKAAVNGLSNFQSHPIQLALINAFVGKWQRHILDCVEKIHLGVCAILNSVLSAHFNQYPELLCRIRMILYEDIERCKTGVLQKLASVPKMETVPFTQNTWQLSSLREQWLQHYVNERAERMVNPWICLIGDVVHDTRTQVMDQASTAPSDPILASNVLAGLQQLGYGDLTLADLRRLKVSDDYKEELELAADVRGYFDIASGRVIDFVPIIINHHYLSEFLDNLNFTLVKADIHHITPQ</sequence>